<feature type="transmembrane region" description="Helical" evidence="7">
    <location>
        <begin position="162"/>
        <end position="179"/>
    </location>
</feature>
<keyword evidence="10" id="KW-1185">Reference proteome</keyword>
<reference evidence="9 10" key="1">
    <citation type="submission" date="2017-04" db="EMBL/GenBank/DDBJ databases">
        <authorList>
            <person name="Afonso C.L."/>
            <person name="Miller P.J."/>
            <person name="Scott M.A."/>
            <person name="Spackman E."/>
            <person name="Goraichik I."/>
            <person name="Dimitrov K.M."/>
            <person name="Suarez D.L."/>
            <person name="Swayne D.E."/>
        </authorList>
    </citation>
    <scope>NUCLEOTIDE SEQUENCE [LARGE SCALE GENOMIC DNA]</scope>
    <source>
        <strain evidence="9 10">N3/975</strain>
    </source>
</reference>
<evidence type="ECO:0000259" key="8">
    <source>
        <dbReference type="Pfam" id="PF00892"/>
    </source>
</evidence>
<feature type="transmembrane region" description="Helical" evidence="7">
    <location>
        <begin position="220"/>
        <end position="239"/>
    </location>
</feature>
<organism evidence="9 10">
    <name type="scientific">Paenibacillus uliginis N3/975</name>
    <dbReference type="NCBI Taxonomy" id="1313296"/>
    <lineage>
        <taxon>Bacteria</taxon>
        <taxon>Bacillati</taxon>
        <taxon>Bacillota</taxon>
        <taxon>Bacilli</taxon>
        <taxon>Bacillales</taxon>
        <taxon>Paenibacillaceae</taxon>
        <taxon>Paenibacillus</taxon>
    </lineage>
</organism>
<comment type="similarity">
    <text evidence="2">Belongs to the EamA transporter family.</text>
</comment>
<feature type="domain" description="EamA" evidence="8">
    <location>
        <begin position="189"/>
        <end position="324"/>
    </location>
</feature>
<evidence type="ECO:0000256" key="7">
    <source>
        <dbReference type="SAM" id="Phobius"/>
    </source>
</evidence>
<feature type="transmembrane region" description="Helical" evidence="7">
    <location>
        <begin position="282"/>
        <end position="301"/>
    </location>
</feature>
<dbReference type="GO" id="GO:0005886">
    <property type="term" value="C:plasma membrane"/>
    <property type="evidence" value="ECO:0007669"/>
    <property type="project" value="UniProtKB-SubCell"/>
</dbReference>
<keyword evidence="4 7" id="KW-0812">Transmembrane</keyword>
<protein>
    <submittedName>
        <fullName evidence="9">Permease of the drug/metabolite transporter (DMT) superfamily</fullName>
    </submittedName>
</protein>
<dbReference type="Proteomes" id="UP000192940">
    <property type="component" value="Chromosome I"/>
</dbReference>
<dbReference type="PANTHER" id="PTHR32322:SF18">
    <property type="entry name" value="S-ADENOSYLMETHIONINE_S-ADENOSYLHOMOCYSTEINE TRANSPORTER"/>
    <property type="match status" value="1"/>
</dbReference>
<accession>A0A1X7HR26</accession>
<dbReference type="InterPro" id="IPR000620">
    <property type="entry name" value="EamA_dom"/>
</dbReference>
<evidence type="ECO:0000256" key="5">
    <source>
        <dbReference type="ARBA" id="ARBA00022989"/>
    </source>
</evidence>
<dbReference type="PANTHER" id="PTHR32322">
    <property type="entry name" value="INNER MEMBRANE TRANSPORTER"/>
    <property type="match status" value="1"/>
</dbReference>
<evidence type="ECO:0000256" key="2">
    <source>
        <dbReference type="ARBA" id="ARBA00007362"/>
    </source>
</evidence>
<feature type="transmembrane region" description="Helical" evidence="7">
    <location>
        <begin position="307"/>
        <end position="325"/>
    </location>
</feature>
<evidence type="ECO:0000313" key="10">
    <source>
        <dbReference type="Proteomes" id="UP000192940"/>
    </source>
</evidence>
<keyword evidence="6 7" id="KW-0472">Membrane</keyword>
<feature type="transmembrane region" description="Helical" evidence="7">
    <location>
        <begin position="251"/>
        <end position="270"/>
    </location>
</feature>
<evidence type="ECO:0000256" key="6">
    <source>
        <dbReference type="ARBA" id="ARBA00023136"/>
    </source>
</evidence>
<sequence>MIPKSYLCVMTSGIDSGQNRFKHIVVDEFQPNYERGSLHLKKVVPKTALSIACLVLIWGLSWSIYKMALTSTPPLLFAGMRSLLGGLLLALILLPSWRKIKWRQNWHRYIISALLNAACFYGIQTVGLLYLPGGLFSVLVYFQPVLIGLFAWLWLGEKMSIVKVLGLIIGFVGILSVSSDGLTGNISFFGVFLALLSAVSWALGVIYVKKESSHVDSMWMVALQFVIGGGILTSIGTVVESWSSIIWNADYLLGLGFGATFGIPVAFVIYYKLINAGDASKVASFTFLVPLIAVLTGTVFMNEPFTYTLLVGLILIVVSIFFVNYQGKKTAKPIRDRDVVSYDA</sequence>
<keyword evidence="3" id="KW-1003">Cell membrane</keyword>
<feature type="domain" description="EamA" evidence="8">
    <location>
        <begin position="48"/>
        <end position="178"/>
    </location>
</feature>
<dbReference type="Pfam" id="PF00892">
    <property type="entry name" value="EamA"/>
    <property type="match status" value="2"/>
</dbReference>
<feature type="transmembrane region" description="Helical" evidence="7">
    <location>
        <begin position="185"/>
        <end position="208"/>
    </location>
</feature>
<gene>
    <name evidence="9" type="ORF">SAMN05661091_5447</name>
</gene>
<dbReference type="InterPro" id="IPR037185">
    <property type="entry name" value="EmrE-like"/>
</dbReference>
<dbReference type="InterPro" id="IPR050638">
    <property type="entry name" value="AA-Vitamin_Transporters"/>
</dbReference>
<dbReference type="STRING" id="1313296.SAMN05661091_5447"/>
<evidence type="ECO:0000313" key="9">
    <source>
        <dbReference type="EMBL" id="SMF91413.1"/>
    </source>
</evidence>
<evidence type="ECO:0000256" key="1">
    <source>
        <dbReference type="ARBA" id="ARBA00004651"/>
    </source>
</evidence>
<dbReference type="SUPFAM" id="SSF103481">
    <property type="entry name" value="Multidrug resistance efflux transporter EmrE"/>
    <property type="match status" value="2"/>
</dbReference>
<feature type="transmembrane region" description="Helical" evidence="7">
    <location>
        <begin position="47"/>
        <end position="65"/>
    </location>
</feature>
<feature type="transmembrane region" description="Helical" evidence="7">
    <location>
        <begin position="136"/>
        <end position="155"/>
    </location>
</feature>
<dbReference type="EMBL" id="LT840184">
    <property type="protein sequence ID" value="SMF91413.1"/>
    <property type="molecule type" value="Genomic_DNA"/>
</dbReference>
<name>A0A1X7HR26_9BACL</name>
<comment type="subcellular location">
    <subcellularLocation>
        <location evidence="1">Cell membrane</location>
        <topology evidence="1">Multi-pass membrane protein</topology>
    </subcellularLocation>
</comment>
<evidence type="ECO:0000256" key="3">
    <source>
        <dbReference type="ARBA" id="ARBA00022475"/>
    </source>
</evidence>
<feature type="transmembrane region" description="Helical" evidence="7">
    <location>
        <begin position="109"/>
        <end position="130"/>
    </location>
</feature>
<proteinExistence type="inferred from homology"/>
<feature type="transmembrane region" description="Helical" evidence="7">
    <location>
        <begin position="77"/>
        <end position="97"/>
    </location>
</feature>
<evidence type="ECO:0000256" key="4">
    <source>
        <dbReference type="ARBA" id="ARBA00022692"/>
    </source>
</evidence>
<dbReference type="AlphaFoldDB" id="A0A1X7HR26"/>
<keyword evidence="5 7" id="KW-1133">Transmembrane helix</keyword>